<accession>A0A9D0ZEA0</accession>
<feature type="transmembrane region" description="Helical" evidence="1">
    <location>
        <begin position="70"/>
        <end position="91"/>
    </location>
</feature>
<evidence type="ECO:0000313" key="2">
    <source>
        <dbReference type="EMBL" id="HIQ79032.1"/>
    </source>
</evidence>
<keyword evidence="1" id="KW-1133">Transmembrane helix</keyword>
<name>A0A9D0ZEA0_9FIRM</name>
<comment type="caution">
    <text evidence="2">The sequence shown here is derived from an EMBL/GenBank/DDBJ whole genome shotgun (WGS) entry which is preliminary data.</text>
</comment>
<dbReference type="AlphaFoldDB" id="A0A9D0ZEA0"/>
<gene>
    <name evidence="2" type="ORF">IAB77_07220</name>
</gene>
<feature type="transmembrane region" description="Helical" evidence="1">
    <location>
        <begin position="27"/>
        <end position="50"/>
    </location>
</feature>
<keyword evidence="1" id="KW-0472">Membrane</keyword>
<organism evidence="2 3">
    <name type="scientific">Candidatus Scatomorpha intestinavium</name>
    <dbReference type="NCBI Taxonomy" id="2840922"/>
    <lineage>
        <taxon>Bacteria</taxon>
        <taxon>Bacillati</taxon>
        <taxon>Bacillota</taxon>
        <taxon>Clostridia</taxon>
        <taxon>Eubacteriales</taxon>
        <taxon>Candidatus Scatomorpha</taxon>
    </lineage>
</organism>
<dbReference type="Proteomes" id="UP000824262">
    <property type="component" value="Unassembled WGS sequence"/>
</dbReference>
<protein>
    <submittedName>
        <fullName evidence="2">Uncharacterized protein</fullName>
    </submittedName>
</protein>
<reference evidence="2" key="2">
    <citation type="journal article" date="2021" name="PeerJ">
        <title>Extensive microbial diversity within the chicken gut microbiome revealed by metagenomics and culture.</title>
        <authorList>
            <person name="Gilroy R."/>
            <person name="Ravi A."/>
            <person name="Getino M."/>
            <person name="Pursley I."/>
            <person name="Horton D.L."/>
            <person name="Alikhan N.F."/>
            <person name="Baker D."/>
            <person name="Gharbi K."/>
            <person name="Hall N."/>
            <person name="Watson M."/>
            <person name="Adriaenssens E.M."/>
            <person name="Foster-Nyarko E."/>
            <person name="Jarju S."/>
            <person name="Secka A."/>
            <person name="Antonio M."/>
            <person name="Oren A."/>
            <person name="Chaudhuri R.R."/>
            <person name="La Ragione R."/>
            <person name="Hildebrand F."/>
            <person name="Pallen M.J."/>
        </authorList>
    </citation>
    <scope>NUCLEOTIDE SEQUENCE</scope>
    <source>
        <strain evidence="2">ChiBcolR7-354</strain>
    </source>
</reference>
<proteinExistence type="predicted"/>
<evidence type="ECO:0000313" key="3">
    <source>
        <dbReference type="Proteomes" id="UP000824262"/>
    </source>
</evidence>
<evidence type="ECO:0000256" key="1">
    <source>
        <dbReference type="SAM" id="Phobius"/>
    </source>
</evidence>
<reference evidence="2" key="1">
    <citation type="submission" date="2020-10" db="EMBL/GenBank/DDBJ databases">
        <authorList>
            <person name="Gilroy R."/>
        </authorList>
    </citation>
    <scope>NUCLEOTIDE SEQUENCE</scope>
    <source>
        <strain evidence="2">ChiBcolR7-354</strain>
    </source>
</reference>
<dbReference type="EMBL" id="DVGA01000072">
    <property type="protein sequence ID" value="HIQ79032.1"/>
    <property type="molecule type" value="Genomic_DNA"/>
</dbReference>
<keyword evidence="1" id="KW-0812">Transmembrane</keyword>
<sequence>MCDTTARVARVRARTRQLRRRAREKRAIGALSALCTAFAAALAGTISALTQASPAAGPGMYGSMLLYQDAGGYVLVGVASFTAAVVITALCMKYRNREKKRDTEEEEK</sequence>